<organism evidence="4 5">
    <name type="scientific">Dendrobium chrysotoxum</name>
    <name type="common">Orchid</name>
    <dbReference type="NCBI Taxonomy" id="161865"/>
    <lineage>
        <taxon>Eukaryota</taxon>
        <taxon>Viridiplantae</taxon>
        <taxon>Streptophyta</taxon>
        <taxon>Embryophyta</taxon>
        <taxon>Tracheophyta</taxon>
        <taxon>Spermatophyta</taxon>
        <taxon>Magnoliopsida</taxon>
        <taxon>Liliopsida</taxon>
        <taxon>Asparagales</taxon>
        <taxon>Orchidaceae</taxon>
        <taxon>Epidendroideae</taxon>
        <taxon>Malaxideae</taxon>
        <taxon>Dendrobiinae</taxon>
        <taxon>Dendrobium</taxon>
    </lineage>
</organism>
<dbReference type="PANTHER" id="PTHR12419">
    <property type="entry name" value="OTU DOMAIN CONTAINING PROTEIN"/>
    <property type="match status" value="1"/>
</dbReference>
<comment type="caution">
    <text evidence="4">The sequence shown here is derived from an EMBL/GenBank/DDBJ whole genome shotgun (WGS) entry which is preliminary data.</text>
</comment>
<evidence type="ECO:0000256" key="2">
    <source>
        <dbReference type="SAM" id="MobiDB-lite"/>
    </source>
</evidence>
<dbReference type="GO" id="GO:0004843">
    <property type="term" value="F:cysteine-type deubiquitinase activity"/>
    <property type="evidence" value="ECO:0007669"/>
    <property type="project" value="TreeGrafter"/>
</dbReference>
<protein>
    <recommendedName>
        <fullName evidence="3">OTU domain-containing protein</fullName>
    </recommendedName>
</protein>
<dbReference type="EMBL" id="JAGFBR010000018">
    <property type="protein sequence ID" value="KAH0450886.1"/>
    <property type="molecule type" value="Genomic_DNA"/>
</dbReference>
<evidence type="ECO:0000256" key="1">
    <source>
        <dbReference type="ARBA" id="ARBA00010407"/>
    </source>
</evidence>
<sequence>MTHVPDKEGSCSSSSSSSLNSDKNDMSNDRMIAAVLSEEYANLDNAVARRLSSLPSIPHVPRTNTFIPNLSEASLDHQRLLQRSTVKMYQRLTAYGLFEVKVSGDGNCQFRAISDQLYGSSEYHKLVRKEVVKQLKEFRSIYEGYVPMKYKQYRKKMAKSGEWGDHVTLQAAADKVIILASCHAFGAKICLLTSFRDTCFVEIVPHNQTPQRGGGPSLLLRWFLPSPPTAAATSSSGFSSTATHPAFCRQIPPALLPILPPQSPGPLLHISSPFLLLSMTSSPPELSNQQAARGFFIPVLLSSSFQQSRGAVQPQEGCCPLVGCYITSANDQNGKVFLPEGCGPLPSFPNNYSCHNFSFFPLFSVQESILKLITSQRRGIGYFNGASVFVQVLEGT</sequence>
<feature type="region of interest" description="Disordered" evidence="2">
    <location>
        <begin position="1"/>
        <end position="25"/>
    </location>
</feature>
<feature type="domain" description="OTU" evidence="3">
    <location>
        <begin position="97"/>
        <end position="213"/>
    </location>
</feature>
<proteinExistence type="inferred from homology"/>
<dbReference type="AlphaFoldDB" id="A0AAV7G3B2"/>
<dbReference type="Pfam" id="PF02338">
    <property type="entry name" value="OTU"/>
    <property type="match status" value="1"/>
</dbReference>
<dbReference type="Gene3D" id="3.90.70.80">
    <property type="match status" value="1"/>
</dbReference>
<gene>
    <name evidence="4" type="ORF">IEQ34_021578</name>
</gene>
<dbReference type="InterPro" id="IPR050704">
    <property type="entry name" value="Peptidase_C85-like"/>
</dbReference>
<dbReference type="GO" id="GO:0016579">
    <property type="term" value="P:protein deubiquitination"/>
    <property type="evidence" value="ECO:0007669"/>
    <property type="project" value="TreeGrafter"/>
</dbReference>
<dbReference type="SUPFAM" id="SSF54001">
    <property type="entry name" value="Cysteine proteinases"/>
    <property type="match status" value="1"/>
</dbReference>
<dbReference type="Proteomes" id="UP000775213">
    <property type="component" value="Unassembled WGS sequence"/>
</dbReference>
<dbReference type="CDD" id="cd22751">
    <property type="entry name" value="OTU_plant_OTU9-like"/>
    <property type="match status" value="1"/>
</dbReference>
<reference evidence="4 5" key="1">
    <citation type="journal article" date="2021" name="Hortic Res">
        <title>Chromosome-scale assembly of the Dendrobium chrysotoxum genome enhances the understanding of orchid evolution.</title>
        <authorList>
            <person name="Zhang Y."/>
            <person name="Zhang G.Q."/>
            <person name="Zhang D."/>
            <person name="Liu X.D."/>
            <person name="Xu X.Y."/>
            <person name="Sun W.H."/>
            <person name="Yu X."/>
            <person name="Zhu X."/>
            <person name="Wang Z.W."/>
            <person name="Zhao X."/>
            <person name="Zhong W.Y."/>
            <person name="Chen H."/>
            <person name="Yin W.L."/>
            <person name="Huang T."/>
            <person name="Niu S.C."/>
            <person name="Liu Z.J."/>
        </authorList>
    </citation>
    <scope>NUCLEOTIDE SEQUENCE [LARGE SCALE GENOMIC DNA]</scope>
    <source>
        <strain evidence="4">Lindl</strain>
    </source>
</reference>
<dbReference type="InterPro" id="IPR003323">
    <property type="entry name" value="OTU_dom"/>
</dbReference>
<dbReference type="PANTHER" id="PTHR12419:SF3">
    <property type="entry name" value="OVARIAN TUMOR DOMAIN-CONTAINING DEUBIQUITINATING ENZYME 12"/>
    <property type="match status" value="1"/>
</dbReference>
<evidence type="ECO:0000313" key="4">
    <source>
        <dbReference type="EMBL" id="KAH0450886.1"/>
    </source>
</evidence>
<accession>A0AAV7G3B2</accession>
<evidence type="ECO:0000313" key="5">
    <source>
        <dbReference type="Proteomes" id="UP000775213"/>
    </source>
</evidence>
<evidence type="ECO:0000259" key="3">
    <source>
        <dbReference type="PROSITE" id="PS50802"/>
    </source>
</evidence>
<dbReference type="PROSITE" id="PS50802">
    <property type="entry name" value="OTU"/>
    <property type="match status" value="1"/>
</dbReference>
<name>A0AAV7G3B2_DENCH</name>
<feature type="compositionally biased region" description="Low complexity" evidence="2">
    <location>
        <begin position="10"/>
        <end position="21"/>
    </location>
</feature>
<dbReference type="InterPro" id="IPR038765">
    <property type="entry name" value="Papain-like_cys_pep_sf"/>
</dbReference>
<keyword evidence="5" id="KW-1185">Reference proteome</keyword>
<comment type="similarity">
    <text evidence="1">Belongs to the peptidase C85 family.</text>
</comment>